<keyword evidence="1" id="KW-0479">Metal-binding</keyword>
<keyword evidence="2 4" id="KW-0863">Zinc-finger</keyword>
<gene>
    <name evidence="6" type="ORF">Zmor_024080</name>
</gene>
<evidence type="ECO:0000313" key="6">
    <source>
        <dbReference type="EMBL" id="KAJ3646495.1"/>
    </source>
</evidence>
<dbReference type="SUPFAM" id="SSF57903">
    <property type="entry name" value="FYVE/PHD zinc finger"/>
    <property type="match status" value="1"/>
</dbReference>
<sequence>MLPVCAKCLGSVKKRAGSPYLTCSGTCCKHFHFKCVNVSDDLHNQLSTIPADLTWKCTECANKCVCLDPESLNNFLAKKFDEMFSSLKNVFSDLKAELVTS</sequence>
<accession>A0AA38HY91</accession>
<evidence type="ECO:0000256" key="4">
    <source>
        <dbReference type="PROSITE-ProRule" id="PRU00146"/>
    </source>
</evidence>
<dbReference type="InterPro" id="IPR013083">
    <property type="entry name" value="Znf_RING/FYVE/PHD"/>
</dbReference>
<dbReference type="InterPro" id="IPR001965">
    <property type="entry name" value="Znf_PHD"/>
</dbReference>
<proteinExistence type="predicted"/>
<evidence type="ECO:0000256" key="1">
    <source>
        <dbReference type="ARBA" id="ARBA00022723"/>
    </source>
</evidence>
<dbReference type="InterPro" id="IPR011011">
    <property type="entry name" value="Znf_FYVE_PHD"/>
</dbReference>
<feature type="domain" description="PHD-type" evidence="5">
    <location>
        <begin position="2"/>
        <end position="63"/>
    </location>
</feature>
<dbReference type="Gene3D" id="3.30.40.10">
    <property type="entry name" value="Zinc/RING finger domain, C3HC4 (zinc finger)"/>
    <property type="match status" value="1"/>
</dbReference>
<dbReference type="PROSITE" id="PS01359">
    <property type="entry name" value="ZF_PHD_1"/>
    <property type="match status" value="1"/>
</dbReference>
<dbReference type="InterPro" id="IPR019787">
    <property type="entry name" value="Znf_PHD-finger"/>
</dbReference>
<evidence type="ECO:0000313" key="7">
    <source>
        <dbReference type="Proteomes" id="UP001168821"/>
    </source>
</evidence>
<keyword evidence="3" id="KW-0862">Zinc</keyword>
<dbReference type="SMART" id="SM00249">
    <property type="entry name" value="PHD"/>
    <property type="match status" value="1"/>
</dbReference>
<evidence type="ECO:0000256" key="3">
    <source>
        <dbReference type="ARBA" id="ARBA00022833"/>
    </source>
</evidence>
<dbReference type="AlphaFoldDB" id="A0AA38HY91"/>
<dbReference type="Proteomes" id="UP001168821">
    <property type="component" value="Unassembled WGS sequence"/>
</dbReference>
<protein>
    <recommendedName>
        <fullName evidence="5">PHD-type domain-containing protein</fullName>
    </recommendedName>
</protein>
<reference evidence="6" key="1">
    <citation type="journal article" date="2023" name="G3 (Bethesda)">
        <title>Whole genome assemblies of Zophobas morio and Tenebrio molitor.</title>
        <authorList>
            <person name="Kaur S."/>
            <person name="Stinson S.A."/>
            <person name="diCenzo G.C."/>
        </authorList>
    </citation>
    <scope>NUCLEOTIDE SEQUENCE</scope>
    <source>
        <strain evidence="6">QUZm001</strain>
    </source>
</reference>
<dbReference type="EMBL" id="JALNTZ010000007">
    <property type="protein sequence ID" value="KAJ3646495.1"/>
    <property type="molecule type" value="Genomic_DNA"/>
</dbReference>
<keyword evidence="7" id="KW-1185">Reference proteome</keyword>
<dbReference type="GO" id="GO:0008270">
    <property type="term" value="F:zinc ion binding"/>
    <property type="evidence" value="ECO:0007669"/>
    <property type="project" value="UniProtKB-KW"/>
</dbReference>
<evidence type="ECO:0000256" key="2">
    <source>
        <dbReference type="ARBA" id="ARBA00022771"/>
    </source>
</evidence>
<evidence type="ECO:0000259" key="5">
    <source>
        <dbReference type="PROSITE" id="PS50016"/>
    </source>
</evidence>
<comment type="caution">
    <text evidence="6">The sequence shown here is derived from an EMBL/GenBank/DDBJ whole genome shotgun (WGS) entry which is preliminary data.</text>
</comment>
<dbReference type="InterPro" id="IPR019786">
    <property type="entry name" value="Zinc_finger_PHD-type_CS"/>
</dbReference>
<organism evidence="6 7">
    <name type="scientific">Zophobas morio</name>
    <dbReference type="NCBI Taxonomy" id="2755281"/>
    <lineage>
        <taxon>Eukaryota</taxon>
        <taxon>Metazoa</taxon>
        <taxon>Ecdysozoa</taxon>
        <taxon>Arthropoda</taxon>
        <taxon>Hexapoda</taxon>
        <taxon>Insecta</taxon>
        <taxon>Pterygota</taxon>
        <taxon>Neoptera</taxon>
        <taxon>Endopterygota</taxon>
        <taxon>Coleoptera</taxon>
        <taxon>Polyphaga</taxon>
        <taxon>Cucujiformia</taxon>
        <taxon>Tenebrionidae</taxon>
        <taxon>Zophobas</taxon>
    </lineage>
</organism>
<name>A0AA38HY91_9CUCU</name>
<dbReference type="PROSITE" id="PS50016">
    <property type="entry name" value="ZF_PHD_2"/>
    <property type="match status" value="1"/>
</dbReference>